<feature type="compositionally biased region" description="Low complexity" evidence="1">
    <location>
        <begin position="7"/>
        <end position="34"/>
    </location>
</feature>
<evidence type="ECO:0008006" key="4">
    <source>
        <dbReference type="Google" id="ProtNLM"/>
    </source>
</evidence>
<keyword evidence="3" id="KW-1185">Reference proteome</keyword>
<feature type="compositionally biased region" description="Low complexity" evidence="1">
    <location>
        <begin position="49"/>
        <end position="63"/>
    </location>
</feature>
<dbReference type="Proteomes" id="UP000008021">
    <property type="component" value="Chromosome 4"/>
</dbReference>
<reference evidence="2" key="2">
    <citation type="submission" date="2018-05" db="EMBL/GenBank/DDBJ databases">
        <title>OmerRS3 (Oryza meridionalis Reference Sequence Version 3).</title>
        <authorList>
            <person name="Zhang J."/>
            <person name="Kudrna D."/>
            <person name="Lee S."/>
            <person name="Talag J."/>
            <person name="Welchert J."/>
            <person name="Wing R.A."/>
        </authorList>
    </citation>
    <scope>NUCLEOTIDE SEQUENCE [LARGE SCALE GENOMIC DNA]</scope>
    <source>
        <strain evidence="2">cv. OR44</strain>
    </source>
</reference>
<accession>A0A0E0DAH1</accession>
<protein>
    <recommendedName>
        <fullName evidence="4">DUF834 domain-containing protein</fullName>
    </recommendedName>
</protein>
<dbReference type="AlphaFoldDB" id="A0A0E0DAH1"/>
<reference evidence="2" key="1">
    <citation type="submission" date="2015-04" db="UniProtKB">
        <authorList>
            <consortium name="EnsemblPlants"/>
        </authorList>
    </citation>
    <scope>IDENTIFICATION</scope>
</reference>
<name>A0A0E0DAH1_9ORYZ</name>
<evidence type="ECO:0000256" key="1">
    <source>
        <dbReference type="SAM" id="MobiDB-lite"/>
    </source>
</evidence>
<evidence type="ECO:0000313" key="2">
    <source>
        <dbReference type="EnsemblPlants" id="OMERI04G01750.1"/>
    </source>
</evidence>
<feature type="region of interest" description="Disordered" evidence="1">
    <location>
        <begin position="1"/>
        <end position="64"/>
    </location>
</feature>
<proteinExistence type="predicted"/>
<organism evidence="2">
    <name type="scientific">Oryza meridionalis</name>
    <dbReference type="NCBI Taxonomy" id="40149"/>
    <lineage>
        <taxon>Eukaryota</taxon>
        <taxon>Viridiplantae</taxon>
        <taxon>Streptophyta</taxon>
        <taxon>Embryophyta</taxon>
        <taxon>Tracheophyta</taxon>
        <taxon>Spermatophyta</taxon>
        <taxon>Magnoliopsida</taxon>
        <taxon>Liliopsida</taxon>
        <taxon>Poales</taxon>
        <taxon>Poaceae</taxon>
        <taxon>BOP clade</taxon>
        <taxon>Oryzoideae</taxon>
        <taxon>Oryzeae</taxon>
        <taxon>Oryzinae</taxon>
        <taxon>Oryza</taxon>
    </lineage>
</organism>
<dbReference type="EnsemblPlants" id="OMERI04G01750.1">
    <property type="protein sequence ID" value="OMERI04G01750.1"/>
    <property type="gene ID" value="OMERI04G01750"/>
</dbReference>
<evidence type="ECO:0000313" key="3">
    <source>
        <dbReference type="Proteomes" id="UP000008021"/>
    </source>
</evidence>
<sequence>MRAAPFPRRTCTPPPSVRTCTPPCSTPPSSLRTCMRMRSAQREGGCDESSSADGSASAAITSSNRIRSPHWACGGWGATCPPLDRLVDGHRRGFPEADVGVVAPKLELHGVVDGGHEASDDVVGAAGAADNGDLLVAEGGVRGFGSRRSEEAPAV</sequence>
<dbReference type="Gramene" id="OMERI04G01750.1">
    <property type="protein sequence ID" value="OMERI04G01750.1"/>
    <property type="gene ID" value="OMERI04G01750"/>
</dbReference>
<dbReference type="HOGENOM" id="CLU_1698302_0_0_1"/>